<dbReference type="Proteomes" id="UP001177670">
    <property type="component" value="Unassembled WGS sequence"/>
</dbReference>
<dbReference type="Pfam" id="PF00076">
    <property type="entry name" value="RRM_1"/>
    <property type="match status" value="2"/>
</dbReference>
<keyword evidence="1 2" id="KW-0694">RNA-binding</keyword>
<dbReference type="SUPFAM" id="SSF54928">
    <property type="entry name" value="RNA-binding domain, RBD"/>
    <property type="match status" value="2"/>
</dbReference>
<dbReference type="EMBL" id="JAHYIQ010000052">
    <property type="protein sequence ID" value="KAK1117405.1"/>
    <property type="molecule type" value="Genomic_DNA"/>
</dbReference>
<keyword evidence="6" id="KW-1185">Reference proteome</keyword>
<evidence type="ECO:0000259" key="4">
    <source>
        <dbReference type="PROSITE" id="PS50102"/>
    </source>
</evidence>
<feature type="region of interest" description="Disordered" evidence="3">
    <location>
        <begin position="102"/>
        <end position="172"/>
    </location>
</feature>
<reference evidence="5" key="1">
    <citation type="submission" date="2021-10" db="EMBL/GenBank/DDBJ databases">
        <title>Melipona bicolor Genome sequencing and assembly.</title>
        <authorList>
            <person name="Araujo N.S."/>
            <person name="Arias M.C."/>
        </authorList>
    </citation>
    <scope>NUCLEOTIDE SEQUENCE</scope>
    <source>
        <strain evidence="5">USP_2M_L1-L4_2017</strain>
        <tissue evidence="5">Whole body</tissue>
    </source>
</reference>
<accession>A0AA40FE85</accession>
<name>A0AA40FE85_9HYME</name>
<gene>
    <name evidence="5" type="ORF">K0M31_016775</name>
</gene>
<dbReference type="Gene3D" id="3.30.70.330">
    <property type="match status" value="2"/>
</dbReference>
<feature type="compositionally biased region" description="Basic and acidic residues" evidence="3">
    <location>
        <begin position="102"/>
        <end position="116"/>
    </location>
</feature>
<dbReference type="InterPro" id="IPR012677">
    <property type="entry name" value="Nucleotide-bd_a/b_plait_sf"/>
</dbReference>
<dbReference type="InterPro" id="IPR000504">
    <property type="entry name" value="RRM_dom"/>
</dbReference>
<sequence>MEYEKYYDKRANGYVVHFPNNKELSLQEIIEVFSAFGKIVSVNNRGKSNGLCFVRYETVEDAKKCIDGFRNNSSIKILPHKIKNNNIKPLIDINTNIEASKDVDTDAQRKSEDKKIFKQNTFKNNSGENNHFTDCNLSESSSKDNFDDVEDNDDVDVDGKNKTNHHSPQPILSLKQRIRNLKKFASNTSISSAATNNTSRELEDILDETNIPALVHIDQKYGTHNINNTPSSAKIVPAHEVIVANIHSSLTIHYILHLFEKFNPISISLMMRLPKTNILYCHVYFKTYEEAYAIMKQFDMHNVHGKKLIVLTSNKLMKEISQI</sequence>
<feature type="domain" description="RRM" evidence="4">
    <location>
        <begin position="11"/>
        <end position="77"/>
    </location>
</feature>
<comment type="caution">
    <text evidence="5">The sequence shown here is derived from an EMBL/GenBank/DDBJ whole genome shotgun (WGS) entry which is preliminary data.</text>
</comment>
<dbReference type="GO" id="GO:0003723">
    <property type="term" value="F:RNA binding"/>
    <property type="evidence" value="ECO:0007669"/>
    <property type="project" value="UniProtKB-UniRule"/>
</dbReference>
<dbReference type="CDD" id="cd00590">
    <property type="entry name" value="RRM_SF"/>
    <property type="match status" value="2"/>
</dbReference>
<dbReference type="InterPro" id="IPR035979">
    <property type="entry name" value="RBD_domain_sf"/>
</dbReference>
<feature type="compositionally biased region" description="Polar residues" evidence="3">
    <location>
        <begin position="118"/>
        <end position="140"/>
    </location>
</feature>
<dbReference type="PANTHER" id="PTHR21245">
    <property type="entry name" value="HETEROGENEOUS NUCLEAR RIBONUCLEOPROTEIN"/>
    <property type="match status" value="1"/>
</dbReference>
<evidence type="ECO:0000256" key="1">
    <source>
        <dbReference type="ARBA" id="ARBA00022884"/>
    </source>
</evidence>
<evidence type="ECO:0000256" key="3">
    <source>
        <dbReference type="SAM" id="MobiDB-lite"/>
    </source>
</evidence>
<proteinExistence type="predicted"/>
<organism evidence="5 6">
    <name type="scientific">Melipona bicolor</name>
    <dbReference type="NCBI Taxonomy" id="60889"/>
    <lineage>
        <taxon>Eukaryota</taxon>
        <taxon>Metazoa</taxon>
        <taxon>Ecdysozoa</taxon>
        <taxon>Arthropoda</taxon>
        <taxon>Hexapoda</taxon>
        <taxon>Insecta</taxon>
        <taxon>Pterygota</taxon>
        <taxon>Neoptera</taxon>
        <taxon>Endopterygota</taxon>
        <taxon>Hymenoptera</taxon>
        <taxon>Apocrita</taxon>
        <taxon>Aculeata</taxon>
        <taxon>Apoidea</taxon>
        <taxon>Anthophila</taxon>
        <taxon>Apidae</taxon>
        <taxon>Melipona</taxon>
    </lineage>
</organism>
<dbReference type="SMART" id="SM00360">
    <property type="entry name" value="RRM"/>
    <property type="match status" value="2"/>
</dbReference>
<dbReference type="AlphaFoldDB" id="A0AA40FE85"/>
<dbReference type="PROSITE" id="PS50102">
    <property type="entry name" value="RRM"/>
    <property type="match status" value="1"/>
</dbReference>
<feature type="compositionally biased region" description="Acidic residues" evidence="3">
    <location>
        <begin position="147"/>
        <end position="156"/>
    </location>
</feature>
<evidence type="ECO:0000313" key="5">
    <source>
        <dbReference type="EMBL" id="KAK1117405.1"/>
    </source>
</evidence>
<evidence type="ECO:0000313" key="6">
    <source>
        <dbReference type="Proteomes" id="UP001177670"/>
    </source>
</evidence>
<evidence type="ECO:0000256" key="2">
    <source>
        <dbReference type="PROSITE-ProRule" id="PRU00176"/>
    </source>
</evidence>
<protein>
    <recommendedName>
        <fullName evidence="4">RRM domain-containing protein</fullName>
    </recommendedName>
</protein>